<proteinExistence type="predicted"/>
<dbReference type="RefSeq" id="WP_121899469.1">
    <property type="nucleotide sequence ID" value="NZ_RCNT01000011.1"/>
</dbReference>
<accession>A0A3L9XWU4</accession>
<dbReference type="AlphaFoldDB" id="A0A3L9XWU4"/>
<dbReference type="NCBIfam" id="NF038065">
    <property type="entry name" value="Pr6Pr"/>
    <property type="match status" value="1"/>
</dbReference>
<evidence type="ECO:0000256" key="1">
    <source>
        <dbReference type="SAM" id="Phobius"/>
    </source>
</evidence>
<evidence type="ECO:0000313" key="2">
    <source>
        <dbReference type="EMBL" id="RMA40782.1"/>
    </source>
</evidence>
<keyword evidence="1" id="KW-0812">Transmembrane</keyword>
<organism evidence="2 3">
    <name type="scientific">Rhodophyticola porphyridii</name>
    <dbReference type="NCBI Taxonomy" id="1852017"/>
    <lineage>
        <taxon>Bacteria</taxon>
        <taxon>Pseudomonadati</taxon>
        <taxon>Pseudomonadota</taxon>
        <taxon>Alphaproteobacteria</taxon>
        <taxon>Rhodobacterales</taxon>
        <taxon>Roseobacteraceae</taxon>
        <taxon>Rhodophyticola</taxon>
    </lineage>
</organism>
<keyword evidence="3" id="KW-1185">Reference proteome</keyword>
<feature type="transmembrane region" description="Helical" evidence="1">
    <location>
        <begin position="138"/>
        <end position="158"/>
    </location>
</feature>
<evidence type="ECO:0000313" key="3">
    <source>
        <dbReference type="Proteomes" id="UP000281343"/>
    </source>
</evidence>
<dbReference type="EMBL" id="RCNT01000011">
    <property type="protein sequence ID" value="RMA40782.1"/>
    <property type="molecule type" value="Genomic_DNA"/>
</dbReference>
<evidence type="ECO:0008006" key="4">
    <source>
        <dbReference type="Google" id="ProtNLM"/>
    </source>
</evidence>
<dbReference type="OrthoDB" id="9809977at2"/>
<name>A0A3L9XWU4_9RHOB</name>
<feature type="transmembrane region" description="Helical" evidence="1">
    <location>
        <begin position="12"/>
        <end position="31"/>
    </location>
</feature>
<feature type="transmembrane region" description="Helical" evidence="1">
    <location>
        <begin position="178"/>
        <end position="199"/>
    </location>
</feature>
<keyword evidence="1" id="KW-1133">Transmembrane helix</keyword>
<dbReference type="Proteomes" id="UP000281343">
    <property type="component" value="Unassembled WGS sequence"/>
</dbReference>
<feature type="transmembrane region" description="Helical" evidence="1">
    <location>
        <begin position="75"/>
        <end position="94"/>
    </location>
</feature>
<reference evidence="2 3" key="1">
    <citation type="submission" date="2018-10" db="EMBL/GenBank/DDBJ databases">
        <authorList>
            <person name="Jung H.S."/>
            <person name="Jeon C.O."/>
        </authorList>
    </citation>
    <scope>NUCLEOTIDE SEQUENCE [LARGE SCALE GENOMIC DNA]</scope>
    <source>
        <strain evidence="2 3">MA-7-27</strain>
    </source>
</reference>
<keyword evidence="1" id="KW-0472">Membrane</keyword>
<feature type="transmembrane region" description="Helical" evidence="1">
    <location>
        <begin position="114"/>
        <end position="131"/>
    </location>
</feature>
<gene>
    <name evidence="2" type="ORF">D9R08_17750</name>
</gene>
<sequence length="204" mass="22267">MADRTSVPARSTAAVLALMALGALLLQTIYLRDRFALGWAETLWLMALYFTTLTNLLAAASFAALACGRHSRHPGWLHSLVVSLILVGGVYHLLLSDLWSPDGIGLIADHGLHSAVPAAAFLWWLFFAPAAPPALRHLWLPLLWPALYTGYAVLRGLAEGRYPYPFLDPSLIGWPQVAQNLLYIAVVLLVLGVVLNGLARIARR</sequence>
<feature type="transmembrane region" description="Helical" evidence="1">
    <location>
        <begin position="43"/>
        <end position="68"/>
    </location>
</feature>
<comment type="caution">
    <text evidence="2">The sequence shown here is derived from an EMBL/GenBank/DDBJ whole genome shotgun (WGS) entry which is preliminary data.</text>
</comment>
<dbReference type="InterPro" id="IPR049713">
    <property type="entry name" value="Pr6Pr-like"/>
</dbReference>
<protein>
    <recommendedName>
        <fullName evidence="4">Pr6Pr family membrane protein</fullName>
    </recommendedName>
</protein>